<gene>
    <name evidence="4" type="ORF">PFICI_00363</name>
</gene>
<dbReference type="AlphaFoldDB" id="W3XKK3"/>
<dbReference type="Gene3D" id="3.40.50.300">
    <property type="entry name" value="P-loop containing nucleotide triphosphate hydrolases"/>
    <property type="match status" value="1"/>
</dbReference>
<keyword evidence="1" id="KW-0677">Repeat</keyword>
<evidence type="ECO:0000313" key="5">
    <source>
        <dbReference type="Proteomes" id="UP000030651"/>
    </source>
</evidence>
<dbReference type="eggNOG" id="ENOG502SHRA">
    <property type="taxonomic scope" value="Eukaryota"/>
</dbReference>
<dbReference type="HOGENOM" id="CLU_007480_0_0_1"/>
<dbReference type="Proteomes" id="UP000030651">
    <property type="component" value="Unassembled WGS sequence"/>
</dbReference>
<evidence type="ECO:0000313" key="4">
    <source>
        <dbReference type="EMBL" id="ETS86535.1"/>
    </source>
</evidence>
<sequence length="1156" mass="131224">METLAALGIACNLMQVISFTGETITLCKHIYKRGSANPSLETNAKTLQVLIQSLDKSLQASTSQLPSDKATQELGELAKKCLVAVTTLSTELAKIATAASKGSIGKTIIAISRHLCKYGDLRRLQDEIQGYQSTLESGLLVRICSTNEAAVIQSREEFKSLNTTLQHFINALAKNHVHVSQLIQSVENRVENGFLAIRDEATQRRVLGSLKYDGMNDRRNTVKPHHRRTFEWIFRDRAAEHDSEDDDFSDLESDCASDHSVAYSNTSEPESVSHNGNGDTFNDGILSDTSQDDTSLPWNSFVSWLQSDDSVYWVSGKPGSGKSTLMLFLLRDSRTQALLEKWRPGTRIISHFLLSSGYPLQRNTKGIYCSLLHQILEEDLKDKGVLLSFLAQRLPLVLSKDNPGDWADSELRKAIKVVLKSSKRPTCIFIDGLDELIPSEIHEDLWSFILGLQSIPQLKMCLSSRPEPIFQLRLEKVHKLRIHTLTESDIRTYTMDFFKSKILPGRENMNNWEHRQFVQIICERSNGVFLWVCLVLRRLQRGLTNNDSIAILNERLKQTPKELHDLFNDMWARSGQDADLSDYISTAATYFGLVDTVRTHPWPYARYPRGVITVADMMLATDRRFLQSVVDGNDIDPATIVEKCDNVIMNLGTRCAGLLECHEVDLECVPRRECKFASQIRYHKLEIRFIHRSALEYLLTTQEGSKILAYDTSTCQERQALFCHVDVARAKLWGFVAEHDRNRSCLNITEFLNMVSGYGTYHRTYSFSNDLGRSLTSLAGLVYMDARSRDEDFFPFYPECTVPGRFSQSSPDFITVLCCSFSFGLMPTYLRLLDSKLTPQYLGYLVLCICKLFTSVNQTVLWRDNGYRLVEDWVFDFESSLQFLVNNGASLNVKGLCGLELTLEMLEGSIDSHSYLDSPANVLILDLYNYLEPRLLPSRIRMISMFLKNGIDMHQEMLLSICWYTNRKICNLQSGIPAPGAHSKRLLAFTTTPGYLLWLALSLLPKIRRFAPCLSVAEDLVTDFMNLEDMPSNPKAPEPLAFKGGSTSEAETLVFHKISSDHQEESLRLLLVDFLKSRVLGEFRPGQVERKIWDGLFPIAPQCETMTLQQLKMDLAAKYDFVRGSDYLSKIPRLGDENEKILREHLKREAYPHCVV</sequence>
<accession>W3XKK3</accession>
<dbReference type="PANTHER" id="PTHR10039">
    <property type="entry name" value="AMELOGENIN"/>
    <property type="match status" value="1"/>
</dbReference>
<reference evidence="5" key="1">
    <citation type="journal article" date="2015" name="BMC Genomics">
        <title>Genomic and transcriptomic analysis of the endophytic fungus Pestalotiopsis fici reveals its lifestyle and high potential for synthesis of natural products.</title>
        <authorList>
            <person name="Wang X."/>
            <person name="Zhang X."/>
            <person name="Liu L."/>
            <person name="Xiang M."/>
            <person name="Wang W."/>
            <person name="Sun X."/>
            <person name="Che Y."/>
            <person name="Guo L."/>
            <person name="Liu G."/>
            <person name="Guo L."/>
            <person name="Wang C."/>
            <person name="Yin W.B."/>
            <person name="Stadler M."/>
            <person name="Zhang X."/>
            <person name="Liu X."/>
        </authorList>
    </citation>
    <scope>NUCLEOTIDE SEQUENCE [LARGE SCALE GENOMIC DNA]</scope>
    <source>
        <strain evidence="5">W106-1 / CGMCC3.15140</strain>
    </source>
</reference>
<dbReference type="InterPro" id="IPR056884">
    <property type="entry name" value="NPHP3-like_N"/>
</dbReference>
<dbReference type="KEGG" id="pfy:PFICI_00363"/>
<name>W3XKK3_PESFW</name>
<dbReference type="InterPro" id="IPR027417">
    <property type="entry name" value="P-loop_NTPase"/>
</dbReference>
<feature type="domain" description="Nephrocystin 3-like N-terminal" evidence="3">
    <location>
        <begin position="300"/>
        <end position="465"/>
    </location>
</feature>
<dbReference type="InParanoid" id="W3XKK3"/>
<dbReference type="PANTHER" id="PTHR10039:SF5">
    <property type="entry name" value="NACHT DOMAIN-CONTAINING PROTEIN"/>
    <property type="match status" value="1"/>
</dbReference>
<evidence type="ECO:0000256" key="1">
    <source>
        <dbReference type="ARBA" id="ARBA00022737"/>
    </source>
</evidence>
<protein>
    <recommendedName>
        <fullName evidence="3">Nephrocystin 3-like N-terminal domain-containing protein</fullName>
    </recommendedName>
</protein>
<organism evidence="4 5">
    <name type="scientific">Pestalotiopsis fici (strain W106-1 / CGMCC3.15140)</name>
    <dbReference type="NCBI Taxonomy" id="1229662"/>
    <lineage>
        <taxon>Eukaryota</taxon>
        <taxon>Fungi</taxon>
        <taxon>Dikarya</taxon>
        <taxon>Ascomycota</taxon>
        <taxon>Pezizomycotina</taxon>
        <taxon>Sordariomycetes</taxon>
        <taxon>Xylariomycetidae</taxon>
        <taxon>Amphisphaeriales</taxon>
        <taxon>Sporocadaceae</taxon>
        <taxon>Pestalotiopsis</taxon>
    </lineage>
</organism>
<dbReference type="EMBL" id="KI912109">
    <property type="protein sequence ID" value="ETS86535.1"/>
    <property type="molecule type" value="Genomic_DNA"/>
</dbReference>
<dbReference type="Pfam" id="PF24883">
    <property type="entry name" value="NPHP3_N"/>
    <property type="match status" value="1"/>
</dbReference>
<dbReference type="RefSeq" id="XP_007827135.1">
    <property type="nucleotide sequence ID" value="XM_007828944.1"/>
</dbReference>
<dbReference type="GeneID" id="19265376"/>
<dbReference type="STRING" id="1229662.W3XKK3"/>
<feature type="compositionally biased region" description="Polar residues" evidence="2">
    <location>
        <begin position="262"/>
        <end position="280"/>
    </location>
</feature>
<keyword evidence="5" id="KW-1185">Reference proteome</keyword>
<dbReference type="SUPFAM" id="SSF52540">
    <property type="entry name" value="P-loop containing nucleoside triphosphate hydrolases"/>
    <property type="match status" value="1"/>
</dbReference>
<dbReference type="OrthoDB" id="5086500at2759"/>
<proteinExistence type="predicted"/>
<evidence type="ECO:0000259" key="3">
    <source>
        <dbReference type="Pfam" id="PF24883"/>
    </source>
</evidence>
<feature type="region of interest" description="Disordered" evidence="2">
    <location>
        <begin position="259"/>
        <end position="286"/>
    </location>
</feature>
<evidence type="ECO:0000256" key="2">
    <source>
        <dbReference type="SAM" id="MobiDB-lite"/>
    </source>
</evidence>